<dbReference type="Proteomes" id="UP000743001">
    <property type="component" value="Unassembled WGS sequence"/>
</dbReference>
<name>A0ABS6FTE9_9BACL</name>
<sequence>MSEQFYGYCFPEPDGWHTPSVTLSSPEEVFRYTQLHGKTGMFREVRVTDSGDHIVVQMIDGQYVWPEEWKQFNKEDAAG</sequence>
<proteinExistence type="predicted"/>
<dbReference type="EMBL" id="JAHLQJ010000013">
    <property type="protein sequence ID" value="MBU5673211.1"/>
    <property type="molecule type" value="Genomic_DNA"/>
</dbReference>
<protein>
    <submittedName>
        <fullName evidence="1">Uncharacterized protein</fullName>
    </submittedName>
</protein>
<comment type="caution">
    <text evidence="1">The sequence shown here is derived from an EMBL/GenBank/DDBJ whole genome shotgun (WGS) entry which is preliminary data.</text>
</comment>
<keyword evidence="2" id="KW-1185">Reference proteome</keyword>
<dbReference type="RefSeq" id="WP_216479764.1">
    <property type="nucleotide sequence ID" value="NZ_JAHLQJ010000013.1"/>
</dbReference>
<evidence type="ECO:0000313" key="1">
    <source>
        <dbReference type="EMBL" id="MBU5673211.1"/>
    </source>
</evidence>
<gene>
    <name evidence="1" type="ORF">KQJ23_15385</name>
</gene>
<evidence type="ECO:0000313" key="2">
    <source>
        <dbReference type="Proteomes" id="UP000743001"/>
    </source>
</evidence>
<organism evidence="1 2">
    <name type="scientific">Paenibacillus brevis</name>
    <dbReference type="NCBI Taxonomy" id="2841508"/>
    <lineage>
        <taxon>Bacteria</taxon>
        <taxon>Bacillati</taxon>
        <taxon>Bacillota</taxon>
        <taxon>Bacilli</taxon>
        <taxon>Bacillales</taxon>
        <taxon>Paenibacillaceae</taxon>
        <taxon>Paenibacillus</taxon>
    </lineage>
</organism>
<reference evidence="1 2" key="1">
    <citation type="submission" date="2021-06" db="EMBL/GenBank/DDBJ databases">
        <authorList>
            <person name="Sun Q."/>
            <person name="Li D."/>
        </authorList>
    </citation>
    <scope>NUCLEOTIDE SEQUENCE [LARGE SCALE GENOMIC DNA]</scope>
    <source>
        <strain evidence="1 2">MSJ-6</strain>
    </source>
</reference>
<accession>A0ABS6FTE9</accession>